<keyword evidence="11" id="KW-1185">Reference proteome</keyword>
<proteinExistence type="predicted"/>
<evidence type="ECO:0000256" key="1">
    <source>
        <dbReference type="ARBA" id="ARBA00000012"/>
    </source>
</evidence>
<dbReference type="GO" id="GO:0004156">
    <property type="term" value="F:dihydropteroate synthase activity"/>
    <property type="evidence" value="ECO:0007669"/>
    <property type="project" value="UniProtKB-EC"/>
</dbReference>
<feature type="domain" description="Pterin-binding" evidence="9">
    <location>
        <begin position="30"/>
        <end position="282"/>
    </location>
</feature>
<evidence type="ECO:0000256" key="8">
    <source>
        <dbReference type="ARBA" id="ARBA00022909"/>
    </source>
</evidence>
<accession>A0ABW7NAI0</accession>
<dbReference type="PROSITE" id="PS50972">
    <property type="entry name" value="PTERIN_BINDING"/>
    <property type="match status" value="1"/>
</dbReference>
<dbReference type="PANTHER" id="PTHR20941:SF1">
    <property type="entry name" value="FOLIC ACID SYNTHESIS PROTEIN FOL1"/>
    <property type="match status" value="1"/>
</dbReference>
<evidence type="ECO:0000259" key="9">
    <source>
        <dbReference type="PROSITE" id="PS50972"/>
    </source>
</evidence>
<name>A0ABW7NAI0_9BACT</name>
<keyword evidence="8" id="KW-0289">Folate biosynthesis</keyword>
<evidence type="ECO:0000256" key="6">
    <source>
        <dbReference type="ARBA" id="ARBA00022723"/>
    </source>
</evidence>
<organism evidence="10 11">
    <name type="scientific">Marinoscillum luteum</name>
    <dbReference type="NCBI Taxonomy" id="861051"/>
    <lineage>
        <taxon>Bacteria</taxon>
        <taxon>Pseudomonadati</taxon>
        <taxon>Bacteroidota</taxon>
        <taxon>Cytophagia</taxon>
        <taxon>Cytophagales</taxon>
        <taxon>Reichenbachiellaceae</taxon>
        <taxon>Marinoscillum</taxon>
    </lineage>
</organism>
<evidence type="ECO:0000256" key="3">
    <source>
        <dbReference type="ARBA" id="ARBA00004763"/>
    </source>
</evidence>
<keyword evidence="5 10" id="KW-0808">Transferase</keyword>
<evidence type="ECO:0000256" key="5">
    <source>
        <dbReference type="ARBA" id="ARBA00022679"/>
    </source>
</evidence>
<evidence type="ECO:0000256" key="4">
    <source>
        <dbReference type="ARBA" id="ARBA00012458"/>
    </source>
</evidence>
<dbReference type="RefSeq" id="WP_159582255.1">
    <property type="nucleotide sequence ID" value="NZ_JBIPKE010000018.1"/>
</dbReference>
<sequence length="289" mass="31806">MLTFVRDKSNTLTAQKSINIKGTLLDLSVPKVMGILNVTPDSFYGGSRQQTMADLLHSADKMLNEGATFLDIGGYSTRPGAEDIDIKDEIKRVLEPIRQVASRFPEAIISIDTFRSEVASEAIGAGAHIVNDISAGMLDDRMLERVGRMGVPYIAMHMRGTPQNMKQKTGYEDLLGEMTHYFSERILAAKTAGIKDVIIDPGFGFAKTVEQNFYLLNRVEYLKHLGHPLLIGVSRKSMVYKTLNIEAEAALNGTTVLNTVALLKGTSILRVHDVKEAVEAVKLVNQIIN</sequence>
<dbReference type="NCBIfam" id="TIGR01496">
    <property type="entry name" value="DHPS"/>
    <property type="match status" value="1"/>
</dbReference>
<dbReference type="InterPro" id="IPR045031">
    <property type="entry name" value="DHP_synth-like"/>
</dbReference>
<gene>
    <name evidence="10" type="primary">folP</name>
    <name evidence="10" type="ORF">ACHKAR_13740</name>
</gene>
<protein>
    <recommendedName>
        <fullName evidence="4">dihydropteroate synthase</fullName>
        <ecNumber evidence="4">2.5.1.15</ecNumber>
    </recommendedName>
</protein>
<keyword evidence="6" id="KW-0479">Metal-binding</keyword>
<comment type="catalytic activity">
    <reaction evidence="1">
        <text>(7,8-dihydropterin-6-yl)methyl diphosphate + 4-aminobenzoate = 7,8-dihydropteroate + diphosphate</text>
        <dbReference type="Rhea" id="RHEA:19949"/>
        <dbReference type="ChEBI" id="CHEBI:17836"/>
        <dbReference type="ChEBI" id="CHEBI:17839"/>
        <dbReference type="ChEBI" id="CHEBI:33019"/>
        <dbReference type="ChEBI" id="CHEBI:72950"/>
        <dbReference type="EC" id="2.5.1.15"/>
    </reaction>
</comment>
<evidence type="ECO:0000256" key="7">
    <source>
        <dbReference type="ARBA" id="ARBA00022842"/>
    </source>
</evidence>
<keyword evidence="7" id="KW-0460">Magnesium</keyword>
<dbReference type="EC" id="2.5.1.15" evidence="4"/>
<dbReference type="InterPro" id="IPR000489">
    <property type="entry name" value="Pterin-binding_dom"/>
</dbReference>
<dbReference type="Gene3D" id="3.20.20.20">
    <property type="entry name" value="Dihydropteroate synthase-like"/>
    <property type="match status" value="1"/>
</dbReference>
<dbReference type="Proteomes" id="UP001610063">
    <property type="component" value="Unassembled WGS sequence"/>
</dbReference>
<dbReference type="Pfam" id="PF00809">
    <property type="entry name" value="Pterin_bind"/>
    <property type="match status" value="1"/>
</dbReference>
<comment type="pathway">
    <text evidence="3">Cofactor biosynthesis; tetrahydrofolate biosynthesis; 7,8-dihydrofolate from 2-amino-4-hydroxy-6-hydroxymethyl-7,8-dihydropteridine diphosphate and 4-aminobenzoate: step 1/2.</text>
</comment>
<dbReference type="InterPro" id="IPR011005">
    <property type="entry name" value="Dihydropteroate_synth-like_sf"/>
</dbReference>
<comment type="caution">
    <text evidence="10">The sequence shown here is derived from an EMBL/GenBank/DDBJ whole genome shotgun (WGS) entry which is preliminary data.</text>
</comment>
<evidence type="ECO:0000313" key="10">
    <source>
        <dbReference type="EMBL" id="MFH6984510.1"/>
    </source>
</evidence>
<dbReference type="SUPFAM" id="SSF51717">
    <property type="entry name" value="Dihydropteroate synthetase-like"/>
    <property type="match status" value="1"/>
</dbReference>
<dbReference type="PANTHER" id="PTHR20941">
    <property type="entry name" value="FOLATE SYNTHESIS PROTEINS"/>
    <property type="match status" value="1"/>
</dbReference>
<comment type="cofactor">
    <cofactor evidence="2">
        <name>Mg(2+)</name>
        <dbReference type="ChEBI" id="CHEBI:18420"/>
    </cofactor>
</comment>
<evidence type="ECO:0000256" key="2">
    <source>
        <dbReference type="ARBA" id="ARBA00001946"/>
    </source>
</evidence>
<reference evidence="10 11" key="1">
    <citation type="journal article" date="2013" name="Int. J. Syst. Evol. Microbiol.">
        <title>Marinoscillum luteum sp. nov., isolated from marine sediment.</title>
        <authorList>
            <person name="Cha I.T."/>
            <person name="Park S.J."/>
            <person name="Kim S.J."/>
            <person name="Kim J.G."/>
            <person name="Jung M.Y."/>
            <person name="Shin K.S."/>
            <person name="Kwon K.K."/>
            <person name="Yang S.H."/>
            <person name="Seo Y.S."/>
            <person name="Rhee S.K."/>
        </authorList>
    </citation>
    <scope>NUCLEOTIDE SEQUENCE [LARGE SCALE GENOMIC DNA]</scope>
    <source>
        <strain evidence="10 11">KCTC 23939</strain>
    </source>
</reference>
<dbReference type="InterPro" id="IPR006390">
    <property type="entry name" value="DHP_synth_dom"/>
</dbReference>
<evidence type="ECO:0000313" key="11">
    <source>
        <dbReference type="Proteomes" id="UP001610063"/>
    </source>
</evidence>
<dbReference type="EMBL" id="JBIPKE010000018">
    <property type="protein sequence ID" value="MFH6984510.1"/>
    <property type="molecule type" value="Genomic_DNA"/>
</dbReference>
<dbReference type="CDD" id="cd00739">
    <property type="entry name" value="DHPS"/>
    <property type="match status" value="1"/>
</dbReference>